<reference evidence="4 5" key="1">
    <citation type="submission" date="2020-05" db="EMBL/GenBank/DDBJ databases">
        <title>Nakamurella sp. DB0629 isolated from air conditioner.</title>
        <authorList>
            <person name="Kim D.H."/>
            <person name="Kim D.-U."/>
        </authorList>
    </citation>
    <scope>NUCLEOTIDE SEQUENCE [LARGE SCALE GENOMIC DNA]</scope>
    <source>
        <strain evidence="4 5">DB0629</strain>
    </source>
</reference>
<evidence type="ECO:0000313" key="4">
    <source>
        <dbReference type="EMBL" id="NNG36427.1"/>
    </source>
</evidence>
<evidence type="ECO:0000313" key="5">
    <source>
        <dbReference type="Proteomes" id="UP000562984"/>
    </source>
</evidence>
<evidence type="ECO:0000256" key="1">
    <source>
        <dbReference type="ARBA" id="ARBA00022553"/>
    </source>
</evidence>
<name>A0A849A8V6_9ACTN</name>
<dbReference type="SMART" id="SM00240">
    <property type="entry name" value="FHA"/>
    <property type="match status" value="1"/>
</dbReference>
<proteinExistence type="predicted"/>
<dbReference type="PANTHER" id="PTHR23308">
    <property type="entry name" value="NUCLEAR INHIBITOR OF PROTEIN PHOSPHATASE-1"/>
    <property type="match status" value="1"/>
</dbReference>
<dbReference type="RefSeq" id="WP_171200115.1">
    <property type="nucleotide sequence ID" value="NZ_JABEND010000006.1"/>
</dbReference>
<dbReference type="InterPro" id="IPR000253">
    <property type="entry name" value="FHA_dom"/>
</dbReference>
<evidence type="ECO:0000259" key="3">
    <source>
        <dbReference type="PROSITE" id="PS50006"/>
    </source>
</evidence>
<dbReference type="Pfam" id="PF00498">
    <property type="entry name" value="FHA"/>
    <property type="match status" value="1"/>
</dbReference>
<comment type="caution">
    <text evidence="4">The sequence shown here is derived from an EMBL/GenBank/DDBJ whole genome shotgun (WGS) entry which is preliminary data.</text>
</comment>
<dbReference type="InterPro" id="IPR050923">
    <property type="entry name" value="Cell_Proc_Reg/RNA_Proc"/>
</dbReference>
<accession>A0A849A8V6</accession>
<dbReference type="AlphaFoldDB" id="A0A849A8V6"/>
<feature type="domain" description="FHA" evidence="3">
    <location>
        <begin position="88"/>
        <end position="137"/>
    </location>
</feature>
<dbReference type="EMBL" id="JABEND010000006">
    <property type="protein sequence ID" value="NNG36427.1"/>
    <property type="molecule type" value="Genomic_DNA"/>
</dbReference>
<dbReference type="Gene3D" id="2.60.200.20">
    <property type="match status" value="1"/>
</dbReference>
<feature type="region of interest" description="Disordered" evidence="2">
    <location>
        <begin position="38"/>
        <end position="59"/>
    </location>
</feature>
<sequence length="160" mass="16673">MPALILQLTRVGLLILLCLFVWAAIRVIRADLRAAATPVPAGGGDRPARGARAGGAAVASSGPLPPTMLVVTAGALAGTRLRLGDGPILIGRADDSTLVLDDDYVSSRHARLVKEANGYYLEDLGSTNGTYLDRARITSPVAVPTGTPIRIGRTVIELRP</sequence>
<dbReference type="PROSITE" id="PS50006">
    <property type="entry name" value="FHA_DOMAIN"/>
    <property type="match status" value="1"/>
</dbReference>
<gene>
    <name evidence="4" type="ORF">HKD39_12030</name>
</gene>
<dbReference type="Proteomes" id="UP000562984">
    <property type="component" value="Unassembled WGS sequence"/>
</dbReference>
<protein>
    <submittedName>
        <fullName evidence="4">FHA domain-containing protein</fullName>
    </submittedName>
</protein>
<keyword evidence="1" id="KW-0597">Phosphoprotein</keyword>
<dbReference type="SUPFAM" id="SSF49879">
    <property type="entry name" value="SMAD/FHA domain"/>
    <property type="match status" value="1"/>
</dbReference>
<dbReference type="InterPro" id="IPR008984">
    <property type="entry name" value="SMAD_FHA_dom_sf"/>
</dbReference>
<evidence type="ECO:0000256" key="2">
    <source>
        <dbReference type="SAM" id="MobiDB-lite"/>
    </source>
</evidence>
<organism evidence="4 5">
    <name type="scientific">Nakamurella aerolata</name>
    <dbReference type="NCBI Taxonomy" id="1656892"/>
    <lineage>
        <taxon>Bacteria</taxon>
        <taxon>Bacillati</taxon>
        <taxon>Actinomycetota</taxon>
        <taxon>Actinomycetes</taxon>
        <taxon>Nakamurellales</taxon>
        <taxon>Nakamurellaceae</taxon>
        <taxon>Nakamurella</taxon>
    </lineage>
</organism>
<feature type="compositionally biased region" description="Low complexity" evidence="2">
    <location>
        <begin position="50"/>
        <end position="59"/>
    </location>
</feature>
<keyword evidence="5" id="KW-1185">Reference proteome</keyword>